<gene>
    <name evidence="2" type="ORF">MOVS_07260</name>
</gene>
<organism evidence="2 3">
    <name type="scientific">Moraxella ovis</name>
    <dbReference type="NCBI Taxonomy" id="29433"/>
    <lineage>
        <taxon>Bacteria</taxon>
        <taxon>Pseudomonadati</taxon>
        <taxon>Pseudomonadota</taxon>
        <taxon>Gammaproteobacteria</taxon>
        <taxon>Moraxellales</taxon>
        <taxon>Moraxellaceae</taxon>
        <taxon>Moraxella</taxon>
    </lineage>
</organism>
<sequence>MHTDLILLMPCAGKVSFEWVIKYAFVGCPIGLIALLGGAWRILGGGVWVTAKGNIEKKGYPCRVAL</sequence>
<keyword evidence="1" id="KW-1133">Transmembrane helix</keyword>
<accession>A0ABM6BDI3</accession>
<dbReference type="Proteomes" id="UP000076765">
    <property type="component" value="Chromosome"/>
</dbReference>
<name>A0ABM6BDI3_9GAMM</name>
<dbReference type="EMBL" id="CP011158">
    <property type="protein sequence ID" value="ANB91803.1"/>
    <property type="molecule type" value="Genomic_DNA"/>
</dbReference>
<evidence type="ECO:0000313" key="3">
    <source>
        <dbReference type="Proteomes" id="UP000076765"/>
    </source>
</evidence>
<evidence type="ECO:0000313" key="2">
    <source>
        <dbReference type="EMBL" id="ANB91803.1"/>
    </source>
</evidence>
<protein>
    <submittedName>
        <fullName evidence="2">Uncharacterized protein</fullName>
    </submittedName>
</protein>
<proteinExistence type="predicted"/>
<feature type="transmembrane region" description="Helical" evidence="1">
    <location>
        <begin position="20"/>
        <end position="43"/>
    </location>
</feature>
<keyword evidence="1" id="KW-0812">Transmembrane</keyword>
<evidence type="ECO:0000256" key="1">
    <source>
        <dbReference type="SAM" id="Phobius"/>
    </source>
</evidence>
<reference evidence="2 3" key="1">
    <citation type="submission" date="2015-04" db="EMBL/GenBank/DDBJ databases">
        <authorList>
            <person name="Calcutt M.J."/>
            <person name="Foecking M.F."/>
        </authorList>
    </citation>
    <scope>NUCLEOTIDE SEQUENCE [LARGE SCALE GENOMIC DNA]</scope>
    <source>
        <strain evidence="2 3">199/55</strain>
    </source>
</reference>
<keyword evidence="1" id="KW-0472">Membrane</keyword>
<keyword evidence="3" id="KW-1185">Reference proteome</keyword>